<dbReference type="AlphaFoldDB" id="D8QBV9"/>
<organism evidence="4">
    <name type="scientific">Schizophyllum commune (strain H4-8 / FGSC 9210)</name>
    <name type="common">Split gill fungus</name>
    <dbReference type="NCBI Taxonomy" id="578458"/>
    <lineage>
        <taxon>Eukaryota</taxon>
        <taxon>Fungi</taxon>
        <taxon>Dikarya</taxon>
        <taxon>Basidiomycota</taxon>
        <taxon>Agaricomycotina</taxon>
        <taxon>Agaricomycetes</taxon>
        <taxon>Agaricomycetidae</taxon>
        <taxon>Agaricales</taxon>
        <taxon>Schizophyllaceae</taxon>
        <taxon>Schizophyllum</taxon>
    </lineage>
</organism>
<evidence type="ECO:0000313" key="3">
    <source>
        <dbReference type="EMBL" id="EFI94423.1"/>
    </source>
</evidence>
<dbReference type="GeneID" id="9591146"/>
<gene>
    <name evidence="3" type="ORF">SCHCODRAFT_111369</name>
</gene>
<dbReference type="RefSeq" id="XP_003029326.1">
    <property type="nucleotide sequence ID" value="XM_003029280.1"/>
</dbReference>
<protein>
    <submittedName>
        <fullName evidence="3">Uncharacterized protein</fullName>
    </submittedName>
</protein>
<accession>D8QBV9</accession>
<feature type="non-terminal residue" evidence="3">
    <location>
        <position position="150"/>
    </location>
</feature>
<name>D8QBV9_SCHCM</name>
<dbReference type="Proteomes" id="UP000007431">
    <property type="component" value="Unassembled WGS sequence"/>
</dbReference>
<dbReference type="InParanoid" id="D8QBV9"/>
<evidence type="ECO:0000313" key="4">
    <source>
        <dbReference type="Proteomes" id="UP000007431"/>
    </source>
</evidence>
<keyword evidence="2" id="KW-0472">Membrane</keyword>
<dbReference type="HOGENOM" id="CLU_1741637_0_0_1"/>
<keyword evidence="2" id="KW-1133">Transmembrane helix</keyword>
<dbReference type="OrthoDB" id="10401788at2759"/>
<reference evidence="3 4" key="1">
    <citation type="journal article" date="2010" name="Nat. Biotechnol.">
        <title>Genome sequence of the model mushroom Schizophyllum commune.</title>
        <authorList>
            <person name="Ohm R.A."/>
            <person name="de Jong J.F."/>
            <person name="Lugones L.G."/>
            <person name="Aerts A."/>
            <person name="Kothe E."/>
            <person name="Stajich J.E."/>
            <person name="de Vries R.P."/>
            <person name="Record E."/>
            <person name="Levasseur A."/>
            <person name="Baker S.E."/>
            <person name="Bartholomew K.A."/>
            <person name="Coutinho P.M."/>
            <person name="Erdmann S."/>
            <person name="Fowler T.J."/>
            <person name="Gathman A.C."/>
            <person name="Lombard V."/>
            <person name="Henrissat B."/>
            <person name="Knabe N."/>
            <person name="Kuees U."/>
            <person name="Lilly W.W."/>
            <person name="Lindquist E."/>
            <person name="Lucas S."/>
            <person name="Magnuson J.K."/>
            <person name="Piumi F."/>
            <person name="Raudaskoski M."/>
            <person name="Salamov A."/>
            <person name="Schmutz J."/>
            <person name="Schwarze F.W.M.R."/>
            <person name="vanKuyk P.A."/>
            <person name="Horton J.S."/>
            <person name="Grigoriev I.V."/>
            <person name="Woesten H.A.B."/>
        </authorList>
    </citation>
    <scope>NUCLEOTIDE SEQUENCE [LARGE SCALE GENOMIC DNA]</scope>
    <source>
        <strain evidence="4">H4-8 / FGSC 9210</strain>
    </source>
</reference>
<evidence type="ECO:0000256" key="2">
    <source>
        <dbReference type="SAM" id="Phobius"/>
    </source>
</evidence>
<dbReference type="KEGG" id="scm:SCHCO_02634214"/>
<dbReference type="EMBL" id="GL377309">
    <property type="protein sequence ID" value="EFI94423.1"/>
    <property type="molecule type" value="Genomic_DNA"/>
</dbReference>
<sequence>MAPPTYASSSRSDSAPQTPTFPDPVYSAPALRSGMSLSSLMPLDTTPLPPYTLSRPPSYRRPSCGSSVCVNNPTRTPGANSCGSPTCRCTLDHPDLESQVLDRKHWPREEQARKSKLRKAGEIACCVVLIVGLVGIPLAVNRLTMHQADA</sequence>
<evidence type="ECO:0000256" key="1">
    <source>
        <dbReference type="SAM" id="MobiDB-lite"/>
    </source>
</evidence>
<feature type="region of interest" description="Disordered" evidence="1">
    <location>
        <begin position="1"/>
        <end position="27"/>
    </location>
</feature>
<proteinExistence type="predicted"/>
<feature type="transmembrane region" description="Helical" evidence="2">
    <location>
        <begin position="120"/>
        <end position="140"/>
    </location>
</feature>
<keyword evidence="2" id="KW-0812">Transmembrane</keyword>
<feature type="compositionally biased region" description="Polar residues" evidence="1">
    <location>
        <begin position="1"/>
        <end position="20"/>
    </location>
</feature>
<dbReference type="VEuPathDB" id="FungiDB:SCHCODRAFT_02634214"/>
<keyword evidence="4" id="KW-1185">Reference proteome</keyword>